<reference evidence="1" key="1">
    <citation type="submission" date="2020-08" db="EMBL/GenBank/DDBJ databases">
        <title>Multicomponent nature underlies the extraordinary mechanical properties of spider dragline silk.</title>
        <authorList>
            <person name="Kono N."/>
            <person name="Nakamura H."/>
            <person name="Mori M."/>
            <person name="Yoshida Y."/>
            <person name="Ohtoshi R."/>
            <person name="Malay A.D."/>
            <person name="Moran D.A.P."/>
            <person name="Tomita M."/>
            <person name="Numata K."/>
            <person name="Arakawa K."/>
        </authorList>
    </citation>
    <scope>NUCLEOTIDE SEQUENCE</scope>
</reference>
<gene>
    <name evidence="1" type="ORF">TNCV_5006661</name>
</gene>
<sequence>MYHVTLNHGQVTWTTPELAPPSPLITTTTTGGRFSSRQIKRASLPYTAGLQWYWARTRDQASHDPIPIPLGYRGRHFLGSFSQSTRNDCSKWNK</sequence>
<keyword evidence="2" id="KW-1185">Reference proteome</keyword>
<protein>
    <submittedName>
        <fullName evidence="1">Uncharacterized protein</fullName>
    </submittedName>
</protein>
<dbReference type="Proteomes" id="UP000887159">
    <property type="component" value="Unassembled WGS sequence"/>
</dbReference>
<evidence type="ECO:0000313" key="1">
    <source>
        <dbReference type="EMBL" id="GFY08753.1"/>
    </source>
</evidence>
<name>A0A8X6VI86_TRICX</name>
<proteinExistence type="predicted"/>
<accession>A0A8X6VI86</accession>
<comment type="caution">
    <text evidence="1">The sequence shown here is derived from an EMBL/GenBank/DDBJ whole genome shotgun (WGS) entry which is preliminary data.</text>
</comment>
<organism evidence="1 2">
    <name type="scientific">Trichonephila clavipes</name>
    <name type="common">Golden silk orbweaver</name>
    <name type="synonym">Nephila clavipes</name>
    <dbReference type="NCBI Taxonomy" id="2585209"/>
    <lineage>
        <taxon>Eukaryota</taxon>
        <taxon>Metazoa</taxon>
        <taxon>Ecdysozoa</taxon>
        <taxon>Arthropoda</taxon>
        <taxon>Chelicerata</taxon>
        <taxon>Arachnida</taxon>
        <taxon>Araneae</taxon>
        <taxon>Araneomorphae</taxon>
        <taxon>Entelegynae</taxon>
        <taxon>Araneoidea</taxon>
        <taxon>Nephilidae</taxon>
        <taxon>Trichonephila</taxon>
    </lineage>
</organism>
<evidence type="ECO:0000313" key="2">
    <source>
        <dbReference type="Proteomes" id="UP000887159"/>
    </source>
</evidence>
<dbReference type="AlphaFoldDB" id="A0A8X6VI86"/>
<dbReference type="EMBL" id="BMAU01021283">
    <property type="protein sequence ID" value="GFY08753.1"/>
    <property type="molecule type" value="Genomic_DNA"/>
</dbReference>